<dbReference type="EMBL" id="CADEAL010001569">
    <property type="protein sequence ID" value="CAB1433546.1"/>
    <property type="molecule type" value="Genomic_DNA"/>
</dbReference>
<organism evidence="2 3">
    <name type="scientific">Pleuronectes platessa</name>
    <name type="common">European plaice</name>
    <dbReference type="NCBI Taxonomy" id="8262"/>
    <lineage>
        <taxon>Eukaryota</taxon>
        <taxon>Metazoa</taxon>
        <taxon>Chordata</taxon>
        <taxon>Craniata</taxon>
        <taxon>Vertebrata</taxon>
        <taxon>Euteleostomi</taxon>
        <taxon>Actinopterygii</taxon>
        <taxon>Neopterygii</taxon>
        <taxon>Teleostei</taxon>
        <taxon>Neoteleostei</taxon>
        <taxon>Acanthomorphata</taxon>
        <taxon>Carangaria</taxon>
        <taxon>Pleuronectiformes</taxon>
        <taxon>Pleuronectoidei</taxon>
        <taxon>Pleuronectidae</taxon>
        <taxon>Pleuronectes</taxon>
    </lineage>
</organism>
<sequence length="127" mass="13903">MSGEQEVARREGPGVPAVRKSCPPLHDCERFCRRQRWALSGTSASGCWRLNQTCGFAGRFGSKINDKSSAGGERARAAQRCDPTDEMRGSSDLPDALLESEPEMGDEERGRGSGGRCHFIKFLPGTW</sequence>
<name>A0A9N7YQB8_PLEPL</name>
<accession>A0A9N7YQB8</accession>
<evidence type="ECO:0000313" key="3">
    <source>
        <dbReference type="Proteomes" id="UP001153269"/>
    </source>
</evidence>
<feature type="region of interest" description="Disordered" evidence="1">
    <location>
        <begin position="1"/>
        <end position="22"/>
    </location>
</feature>
<proteinExistence type="predicted"/>
<reference evidence="2" key="1">
    <citation type="submission" date="2020-03" db="EMBL/GenBank/DDBJ databases">
        <authorList>
            <person name="Weist P."/>
        </authorList>
    </citation>
    <scope>NUCLEOTIDE SEQUENCE</scope>
</reference>
<comment type="caution">
    <text evidence="2">The sequence shown here is derived from an EMBL/GenBank/DDBJ whole genome shotgun (WGS) entry which is preliminary data.</text>
</comment>
<feature type="region of interest" description="Disordered" evidence="1">
    <location>
        <begin position="65"/>
        <end position="116"/>
    </location>
</feature>
<keyword evidence="3" id="KW-1185">Reference proteome</keyword>
<gene>
    <name evidence="2" type="ORF">PLEPLA_LOCUS21637</name>
</gene>
<dbReference type="AlphaFoldDB" id="A0A9N7YQB8"/>
<evidence type="ECO:0000256" key="1">
    <source>
        <dbReference type="SAM" id="MobiDB-lite"/>
    </source>
</evidence>
<feature type="compositionally biased region" description="Basic and acidic residues" evidence="1">
    <location>
        <begin position="1"/>
        <end position="12"/>
    </location>
</feature>
<protein>
    <submittedName>
        <fullName evidence="2">Uncharacterized protein</fullName>
    </submittedName>
</protein>
<dbReference type="Proteomes" id="UP001153269">
    <property type="component" value="Unassembled WGS sequence"/>
</dbReference>
<evidence type="ECO:0000313" key="2">
    <source>
        <dbReference type="EMBL" id="CAB1433546.1"/>
    </source>
</evidence>